<accession>A0A0R3QCY3</accession>
<evidence type="ECO:0000313" key="1">
    <source>
        <dbReference type="WBParaSite" id="BTMF_0000421301-mRNA-1"/>
    </source>
</evidence>
<name>A0A0R3QCY3_9BILA</name>
<sequence>LKGKIAEEISSVLQDHTVLFLAYKRLDNLLQSKALPRSLSQNNSDIRSIIVQNGFL</sequence>
<dbReference type="AlphaFoldDB" id="A0A0R3QCY3"/>
<reference evidence="1" key="1">
    <citation type="submission" date="2017-02" db="UniProtKB">
        <authorList>
            <consortium name="WormBaseParasite"/>
        </authorList>
    </citation>
    <scope>IDENTIFICATION</scope>
</reference>
<proteinExistence type="predicted"/>
<organism evidence="1">
    <name type="scientific">Brugia timori</name>
    <dbReference type="NCBI Taxonomy" id="42155"/>
    <lineage>
        <taxon>Eukaryota</taxon>
        <taxon>Metazoa</taxon>
        <taxon>Ecdysozoa</taxon>
        <taxon>Nematoda</taxon>
        <taxon>Chromadorea</taxon>
        <taxon>Rhabditida</taxon>
        <taxon>Spirurina</taxon>
        <taxon>Spiruromorpha</taxon>
        <taxon>Filarioidea</taxon>
        <taxon>Onchocercidae</taxon>
        <taxon>Brugia</taxon>
    </lineage>
</organism>
<dbReference type="WBParaSite" id="BTMF_0000421301-mRNA-1">
    <property type="protein sequence ID" value="BTMF_0000421301-mRNA-1"/>
    <property type="gene ID" value="BTMF_0000421301"/>
</dbReference>
<protein>
    <submittedName>
        <fullName evidence="1">ATP-binding protein</fullName>
    </submittedName>
</protein>